<dbReference type="GO" id="GO:2000766">
    <property type="term" value="P:negative regulation of cytoplasmic translation"/>
    <property type="evidence" value="ECO:0007669"/>
    <property type="project" value="TreeGrafter"/>
</dbReference>
<dbReference type="GO" id="GO:0000900">
    <property type="term" value="F:mRNA regulatory element binding translation repressor activity"/>
    <property type="evidence" value="ECO:0007669"/>
    <property type="project" value="TreeGrafter"/>
</dbReference>
<dbReference type="PANTHER" id="PTHR12566:SF17">
    <property type="entry name" value="CYTOPLASMIC POLYADENYLATION ELEMENT-BINDING PROTEIN 1"/>
    <property type="match status" value="1"/>
</dbReference>
<keyword evidence="1" id="KW-0694">RNA-binding</keyword>
<keyword evidence="3" id="KW-1185">Reference proteome</keyword>
<dbReference type="GO" id="GO:0005634">
    <property type="term" value="C:nucleus"/>
    <property type="evidence" value="ECO:0007669"/>
    <property type="project" value="TreeGrafter"/>
</dbReference>
<reference evidence="4" key="1">
    <citation type="submission" date="2016-11" db="UniProtKB">
        <authorList>
            <consortium name="WormBaseParasite"/>
        </authorList>
    </citation>
    <scope>IDENTIFICATION</scope>
</reference>
<dbReference type="GO" id="GO:0003730">
    <property type="term" value="F:mRNA 3'-UTR binding"/>
    <property type="evidence" value="ECO:0007669"/>
    <property type="project" value="InterPro"/>
</dbReference>
<dbReference type="GO" id="GO:0043022">
    <property type="term" value="F:ribosome binding"/>
    <property type="evidence" value="ECO:0007669"/>
    <property type="project" value="TreeGrafter"/>
</dbReference>
<feature type="domain" description="RRM" evidence="2">
    <location>
        <begin position="6"/>
        <end position="85"/>
    </location>
</feature>
<dbReference type="Proteomes" id="UP000095283">
    <property type="component" value="Unplaced"/>
</dbReference>
<dbReference type="Gene3D" id="3.30.70.330">
    <property type="match status" value="1"/>
</dbReference>
<evidence type="ECO:0000313" key="4">
    <source>
        <dbReference type="WBParaSite" id="Hba_16495"/>
    </source>
</evidence>
<dbReference type="InterPro" id="IPR035979">
    <property type="entry name" value="RBD_domain_sf"/>
</dbReference>
<name>A0A1I7XFP2_HETBA</name>
<evidence type="ECO:0000259" key="2">
    <source>
        <dbReference type="PROSITE" id="PS50102"/>
    </source>
</evidence>
<evidence type="ECO:0000313" key="3">
    <source>
        <dbReference type="Proteomes" id="UP000095283"/>
    </source>
</evidence>
<dbReference type="AlphaFoldDB" id="A0A1I7XFP2"/>
<evidence type="ECO:0000256" key="1">
    <source>
        <dbReference type="PROSITE-ProRule" id="PRU00176"/>
    </source>
</evidence>
<dbReference type="PROSITE" id="PS50102">
    <property type="entry name" value="RRM"/>
    <property type="match status" value="1"/>
</dbReference>
<dbReference type="InterPro" id="IPR012677">
    <property type="entry name" value="Nucleotide-bd_a/b_plait_sf"/>
</dbReference>
<protein>
    <submittedName>
        <fullName evidence="4">RRM domain-containing protein</fullName>
    </submittedName>
</protein>
<accession>A0A1I7XFP2</accession>
<dbReference type="GO" id="GO:0008135">
    <property type="term" value="F:translation factor activity, RNA binding"/>
    <property type="evidence" value="ECO:0007669"/>
    <property type="project" value="TreeGrafter"/>
</dbReference>
<dbReference type="SUPFAM" id="SSF54928">
    <property type="entry name" value="RNA-binding domain, RBD"/>
    <property type="match status" value="1"/>
</dbReference>
<sequence length="94" mass="10585">MIDPTRTVFVGGVPRPTTATSRLYVFKGELALLLESRFGPVIYAGVDIDPELRYPKGAARVTFVNNVSYLNAIKGRFVKIPHIETNKREVIIYF</sequence>
<dbReference type="PANTHER" id="PTHR12566">
    <property type="entry name" value="CYTOPLASMIC POLYADENYLATION ELEMENT BINDING PROTEIN CPEB"/>
    <property type="match status" value="1"/>
</dbReference>
<dbReference type="GO" id="GO:0043005">
    <property type="term" value="C:neuron projection"/>
    <property type="evidence" value="ECO:0007669"/>
    <property type="project" value="TreeGrafter"/>
</dbReference>
<organism evidence="3 4">
    <name type="scientific">Heterorhabditis bacteriophora</name>
    <name type="common">Entomopathogenic nematode worm</name>
    <dbReference type="NCBI Taxonomy" id="37862"/>
    <lineage>
        <taxon>Eukaryota</taxon>
        <taxon>Metazoa</taxon>
        <taxon>Ecdysozoa</taxon>
        <taxon>Nematoda</taxon>
        <taxon>Chromadorea</taxon>
        <taxon>Rhabditida</taxon>
        <taxon>Rhabditina</taxon>
        <taxon>Rhabditomorpha</taxon>
        <taxon>Strongyloidea</taxon>
        <taxon>Heterorhabditidae</taxon>
        <taxon>Heterorhabditis</taxon>
    </lineage>
</organism>
<dbReference type="InterPro" id="IPR000504">
    <property type="entry name" value="RRM_dom"/>
</dbReference>
<dbReference type="GO" id="GO:0045202">
    <property type="term" value="C:synapse"/>
    <property type="evidence" value="ECO:0007669"/>
    <property type="project" value="TreeGrafter"/>
</dbReference>
<dbReference type="InterPro" id="IPR034819">
    <property type="entry name" value="CPEB"/>
</dbReference>
<dbReference type="GO" id="GO:0005737">
    <property type="term" value="C:cytoplasm"/>
    <property type="evidence" value="ECO:0007669"/>
    <property type="project" value="TreeGrafter"/>
</dbReference>
<proteinExistence type="predicted"/>
<dbReference type="WBParaSite" id="Hba_16495">
    <property type="protein sequence ID" value="Hba_16495"/>
    <property type="gene ID" value="Hba_16495"/>
</dbReference>